<dbReference type="SFLD" id="SFLDG01129">
    <property type="entry name" value="C1.5:_HAD__Beta-PGM__Phosphata"/>
    <property type="match status" value="1"/>
</dbReference>
<dbReference type="EC" id="3.1.3.18" evidence="4"/>
<evidence type="ECO:0000313" key="6">
    <source>
        <dbReference type="Proteomes" id="UP000076335"/>
    </source>
</evidence>
<dbReference type="GO" id="GO:0006281">
    <property type="term" value="P:DNA repair"/>
    <property type="evidence" value="ECO:0007669"/>
    <property type="project" value="TreeGrafter"/>
</dbReference>
<dbReference type="InterPro" id="IPR041492">
    <property type="entry name" value="HAD_2"/>
</dbReference>
<gene>
    <name evidence="5" type="ORF">AUP42_11250</name>
</gene>
<evidence type="ECO:0000256" key="4">
    <source>
        <dbReference type="ARBA" id="ARBA00013078"/>
    </source>
</evidence>
<comment type="catalytic activity">
    <reaction evidence="1">
        <text>2-phosphoglycolate + H2O = glycolate + phosphate</text>
        <dbReference type="Rhea" id="RHEA:14369"/>
        <dbReference type="ChEBI" id="CHEBI:15377"/>
        <dbReference type="ChEBI" id="CHEBI:29805"/>
        <dbReference type="ChEBI" id="CHEBI:43474"/>
        <dbReference type="ChEBI" id="CHEBI:58033"/>
        <dbReference type="EC" id="3.1.3.18"/>
    </reaction>
</comment>
<dbReference type="OrthoDB" id="9782449at2"/>
<dbReference type="InterPro" id="IPR050155">
    <property type="entry name" value="HAD-like_hydrolase_sf"/>
</dbReference>
<dbReference type="SFLD" id="SFLDS00003">
    <property type="entry name" value="Haloacid_Dehalogenase"/>
    <property type="match status" value="1"/>
</dbReference>
<evidence type="ECO:0000256" key="2">
    <source>
        <dbReference type="ARBA" id="ARBA00004818"/>
    </source>
</evidence>
<comment type="pathway">
    <text evidence="2">Organic acid metabolism; glycolate biosynthesis; glycolate from 2-phosphoglycolate: step 1/1.</text>
</comment>
<dbReference type="InterPro" id="IPR036412">
    <property type="entry name" value="HAD-like_sf"/>
</dbReference>
<dbReference type="SUPFAM" id="SSF56784">
    <property type="entry name" value="HAD-like"/>
    <property type="match status" value="1"/>
</dbReference>
<keyword evidence="5" id="KW-0378">Hydrolase</keyword>
<dbReference type="GO" id="GO:0005829">
    <property type="term" value="C:cytosol"/>
    <property type="evidence" value="ECO:0007669"/>
    <property type="project" value="TreeGrafter"/>
</dbReference>
<dbReference type="RefSeq" id="WP_062948824.1">
    <property type="nucleotide sequence ID" value="NZ_LPVY01000003.1"/>
</dbReference>
<sequence>MSDKMLLPPKAVIFDWDNTLVDSWETIQAALNLTFDDFGKERWNLVETKTRVARSLRDSFPTLFGDDRWEEAKDRFYAHFKAIHLETLTPLTGAYDLLMALREQGAYLGVVSNKNGNFLRSEVVHLDWGHFFGGVVGATDAQNDKPAADPVHLAMGDSAAAQYENLWFVGDSVVDIQCARNVGATAILIGDEITGHGDATNSATLSPDWHFPDCEALVRLVKSFAKVL</sequence>
<reference evidence="5 6" key="1">
    <citation type="submission" date="2015-12" db="EMBL/GenBank/DDBJ databases">
        <title>Genome sequence of Thalassospira lucentensis MCCC 1A02072.</title>
        <authorList>
            <person name="Lu L."/>
            <person name="Lai Q."/>
            <person name="Shao Z."/>
            <person name="Qian P."/>
        </authorList>
    </citation>
    <scope>NUCLEOTIDE SEQUENCE [LARGE SCALE GENOMIC DNA]</scope>
    <source>
        <strain evidence="5 6">MCCC 1A02072</strain>
    </source>
</reference>
<dbReference type="PANTHER" id="PTHR43434:SF1">
    <property type="entry name" value="PHOSPHOGLYCOLATE PHOSPHATASE"/>
    <property type="match status" value="1"/>
</dbReference>
<accession>A0A154L9D0</accession>
<dbReference type="Gene3D" id="1.10.150.730">
    <property type="match status" value="1"/>
</dbReference>
<evidence type="ECO:0000313" key="5">
    <source>
        <dbReference type="EMBL" id="KZB68043.1"/>
    </source>
</evidence>
<evidence type="ECO:0000256" key="1">
    <source>
        <dbReference type="ARBA" id="ARBA00000830"/>
    </source>
</evidence>
<dbReference type="InterPro" id="IPR023214">
    <property type="entry name" value="HAD_sf"/>
</dbReference>
<dbReference type="PANTHER" id="PTHR43434">
    <property type="entry name" value="PHOSPHOGLYCOLATE PHOSPHATASE"/>
    <property type="match status" value="1"/>
</dbReference>
<comment type="similarity">
    <text evidence="3">Belongs to the HAD-like hydrolase superfamily. CbbY/CbbZ/Gph/YieH family.</text>
</comment>
<organism evidence="5 6">
    <name type="scientific">Thalassospira lucentensis</name>
    <dbReference type="NCBI Taxonomy" id="168935"/>
    <lineage>
        <taxon>Bacteria</taxon>
        <taxon>Pseudomonadati</taxon>
        <taxon>Pseudomonadota</taxon>
        <taxon>Alphaproteobacteria</taxon>
        <taxon>Rhodospirillales</taxon>
        <taxon>Thalassospiraceae</taxon>
        <taxon>Thalassospira</taxon>
    </lineage>
</organism>
<dbReference type="Pfam" id="PF13419">
    <property type="entry name" value="HAD_2"/>
    <property type="match status" value="1"/>
</dbReference>
<dbReference type="AlphaFoldDB" id="A0A154L9D0"/>
<protein>
    <recommendedName>
        <fullName evidence="4">phosphoglycolate phosphatase</fullName>
        <ecNumber evidence="4">3.1.3.18</ecNumber>
    </recommendedName>
</protein>
<dbReference type="Proteomes" id="UP000076335">
    <property type="component" value="Unassembled WGS sequence"/>
</dbReference>
<dbReference type="Gene3D" id="3.40.50.1000">
    <property type="entry name" value="HAD superfamily/HAD-like"/>
    <property type="match status" value="1"/>
</dbReference>
<dbReference type="GO" id="GO:0008967">
    <property type="term" value="F:phosphoglycolate phosphatase activity"/>
    <property type="evidence" value="ECO:0007669"/>
    <property type="project" value="UniProtKB-EC"/>
</dbReference>
<dbReference type="EMBL" id="LPVY01000003">
    <property type="protein sequence ID" value="KZB68043.1"/>
    <property type="molecule type" value="Genomic_DNA"/>
</dbReference>
<evidence type="ECO:0000256" key="3">
    <source>
        <dbReference type="ARBA" id="ARBA00006171"/>
    </source>
</evidence>
<proteinExistence type="inferred from homology"/>
<comment type="caution">
    <text evidence="5">The sequence shown here is derived from an EMBL/GenBank/DDBJ whole genome shotgun (WGS) entry which is preliminary data.</text>
</comment>
<name>A0A154L9D0_9PROT</name>